<reference evidence="1 2" key="1">
    <citation type="submission" date="2017-10" db="EMBL/GenBank/DDBJ databases">
        <title>Paenichitinophaga pekingensis gen. nov., sp. nov., isolated from activated sludge.</title>
        <authorList>
            <person name="Jin D."/>
            <person name="Kong X."/>
            <person name="Deng Y."/>
            <person name="Bai Z."/>
        </authorList>
    </citation>
    <scope>NUCLEOTIDE SEQUENCE [LARGE SCALE GENOMIC DNA]</scope>
    <source>
        <strain evidence="1 2">13</strain>
    </source>
</reference>
<dbReference type="InterPro" id="IPR022551">
    <property type="entry name" value="BrxC"/>
</dbReference>
<dbReference type="NCBIfam" id="TIGR04019">
    <property type="entry name" value="B_thiol_YtxJ"/>
    <property type="match status" value="1"/>
</dbReference>
<dbReference type="Proteomes" id="UP000220133">
    <property type="component" value="Chromosome"/>
</dbReference>
<dbReference type="RefSeq" id="WP_098194373.1">
    <property type="nucleotide sequence ID" value="NZ_CP023777.1"/>
</dbReference>
<keyword evidence="2" id="KW-1185">Reference proteome</keyword>
<accession>A0A291QVL9</accession>
<name>A0A291QVL9_9BACT</name>
<organism evidence="1 2">
    <name type="scientific">Chitinophaga caeni</name>
    <dbReference type="NCBI Taxonomy" id="2029983"/>
    <lineage>
        <taxon>Bacteria</taxon>
        <taxon>Pseudomonadati</taxon>
        <taxon>Bacteroidota</taxon>
        <taxon>Chitinophagia</taxon>
        <taxon>Chitinophagales</taxon>
        <taxon>Chitinophagaceae</taxon>
        <taxon>Chitinophaga</taxon>
    </lineage>
</organism>
<protein>
    <submittedName>
        <fullName evidence="1">Bacillithiol system redox-active protein YtxJ</fullName>
    </submittedName>
</protein>
<dbReference type="KEGG" id="cbae:COR50_12925"/>
<dbReference type="Gene3D" id="3.40.30.10">
    <property type="entry name" value="Glutaredoxin"/>
    <property type="match status" value="1"/>
</dbReference>
<evidence type="ECO:0000313" key="1">
    <source>
        <dbReference type="EMBL" id="ATL47996.1"/>
    </source>
</evidence>
<gene>
    <name evidence="1" type="primary">ytxJ</name>
    <name evidence="1" type="ORF">COR50_12925</name>
</gene>
<evidence type="ECO:0000313" key="2">
    <source>
        <dbReference type="Proteomes" id="UP000220133"/>
    </source>
</evidence>
<dbReference type="Pfam" id="PF11009">
    <property type="entry name" value="BrxC"/>
    <property type="match status" value="1"/>
</dbReference>
<proteinExistence type="predicted"/>
<dbReference type="EMBL" id="CP023777">
    <property type="protein sequence ID" value="ATL47996.1"/>
    <property type="molecule type" value="Genomic_DNA"/>
</dbReference>
<dbReference type="OrthoDB" id="677051at2"/>
<dbReference type="AlphaFoldDB" id="A0A291QVL9"/>
<sequence>MEWHELNAEAGLTSLQARSYELPVLIYKHSTRCSISSMVLNRMERSATTVSIEFYFLDLIRYRNLSDFIAAKFNVPHESPQVLLIKNGECIYSESHFAISMDEIESVATQS</sequence>